<evidence type="ECO:0000313" key="2">
    <source>
        <dbReference type="Proteomes" id="UP000464468"/>
    </source>
</evidence>
<organism evidence="1 2">
    <name type="scientific">Sphingomonas changnyeongensis</name>
    <dbReference type="NCBI Taxonomy" id="2698679"/>
    <lineage>
        <taxon>Bacteria</taxon>
        <taxon>Pseudomonadati</taxon>
        <taxon>Pseudomonadota</taxon>
        <taxon>Alphaproteobacteria</taxon>
        <taxon>Sphingomonadales</taxon>
        <taxon>Sphingomonadaceae</taxon>
        <taxon>Sphingomonas</taxon>
    </lineage>
</organism>
<dbReference type="AlphaFoldDB" id="A0A7Z2S9G1"/>
<name>A0A7Z2S9G1_9SPHN</name>
<reference evidence="1 2" key="1">
    <citation type="submission" date="2020-01" db="EMBL/GenBank/DDBJ databases">
        <title>Sphingomonas sp. C33 whole genome sequece.</title>
        <authorList>
            <person name="Park C."/>
        </authorList>
    </citation>
    <scope>NUCLEOTIDE SEQUENCE [LARGE SCALE GENOMIC DNA]</scope>
    <source>
        <strain evidence="1 2">C33</strain>
    </source>
</reference>
<gene>
    <name evidence="1" type="ORF">GVO57_07470</name>
</gene>
<accession>A0A7Z2S9G1</accession>
<dbReference type="Proteomes" id="UP000464468">
    <property type="component" value="Chromosome"/>
</dbReference>
<keyword evidence="2" id="KW-1185">Reference proteome</keyword>
<dbReference type="RefSeq" id="WP_160592631.1">
    <property type="nucleotide sequence ID" value="NZ_CP047895.1"/>
</dbReference>
<protein>
    <submittedName>
        <fullName evidence="1">Uncharacterized protein</fullName>
    </submittedName>
</protein>
<dbReference type="KEGG" id="schy:GVO57_07470"/>
<dbReference type="EMBL" id="CP047895">
    <property type="protein sequence ID" value="QHL90704.1"/>
    <property type="molecule type" value="Genomic_DNA"/>
</dbReference>
<sequence>MTVRTLVDASPRDPATGALTPVFLGGGGRSPLHHNGRHYRAGILAVPVLAASIQWDDRGWTGGSIPTSGSIIFAPADRQLLDALGRLFWRGADLVISVGPDAGPFVRYLTGTCASARVAGPRLIIEAADLSSGIDRPLVTARFAGSGGLEGVAEAAGRPKRRSWGRVFNVEGRLLDKANSIYEFGDPARPLQDITVVRDKGRDGARAVLPWQGSAAATFAALQAASAPAGGALVAPSIACAKWFTVPVGPVTADLLGEVGSGYVERPAAIAERVLQAVGGPAISAAVRDAADLARPYAVGLHVGSETETAAQVIDRLLLGVSMLWTLDAAGAVRISPITLAAPSEAVRSVDVTRDRQMLPSRVRRVGYRRNERPHSDGEIALVLTEGAQAITAQLTRPAATVTAGTNGEVDLDDLPALGGRFEVQLGGVAVSPAPTFSVVADAGLDAVIDAAGNYRARAADLDTGTARFRALWNGLSFDREYSLSRVRQGQPGISPPLITVSGTHAEFRYDGAGAAKPQTTRLTARRQNTALQTIWRVLRADTGEPVSFFQTAADMAANGWVDSAPSDDEVVLGHVRFGWLSDAYGAGGGLVYEAWLNGTSIVDRWSLARALDGADGLDGANAYNVTLDGLARNGGTFSYTGTGDGNAISVEVAAQGRASAVVGPVLGTFGIGLRDPGSGTIYELIRSPAAFWGNGTTIWRHWSGVVAVSTGVATAPGLLLEVAHVGTEMRGYINGADIGTPIATGIPADRAHQLWVRAAGAAGQRLDSVSFSRSGAPGAAGQDGRSITPAATTITLSADYLGTIKPGQLPRAIQFACFAGGADVTGQTSWAVESVSADGSAASISAGGLLTVSALASTSSLIVVRAIYQGTVLRARVGALSCLIPRRQRPRPTCRSPCRLLAMSRHSRPARTRLSPCRRAPADRSVLIWARAILWVVTHRSRRH</sequence>
<proteinExistence type="predicted"/>
<evidence type="ECO:0000313" key="1">
    <source>
        <dbReference type="EMBL" id="QHL90704.1"/>
    </source>
</evidence>